<dbReference type="SUPFAM" id="SSF81321">
    <property type="entry name" value="Family A G protein-coupled receptor-like"/>
    <property type="match status" value="1"/>
</dbReference>
<keyword evidence="4 5" id="KW-0472">Membrane</keyword>
<feature type="transmembrane region" description="Helical" evidence="5">
    <location>
        <begin position="105"/>
        <end position="122"/>
    </location>
</feature>
<dbReference type="GO" id="GO:0007166">
    <property type="term" value="P:cell surface receptor signaling pathway"/>
    <property type="evidence" value="ECO:0007669"/>
    <property type="project" value="InterPro"/>
</dbReference>
<comment type="caution">
    <text evidence="7">The sequence shown here is derived from an EMBL/GenBank/DDBJ whole genome shotgun (WGS) entry which is preliminary data.</text>
</comment>
<keyword evidence="2 5" id="KW-0812">Transmembrane</keyword>
<evidence type="ECO:0000313" key="7">
    <source>
        <dbReference type="EMBL" id="KAK3934205.1"/>
    </source>
</evidence>
<evidence type="ECO:0000256" key="4">
    <source>
        <dbReference type="ARBA" id="ARBA00023136"/>
    </source>
</evidence>
<feature type="transmembrane region" description="Helical" evidence="5">
    <location>
        <begin position="29"/>
        <end position="48"/>
    </location>
</feature>
<dbReference type="AlphaFoldDB" id="A0AAN6RYT7"/>
<dbReference type="Gene3D" id="1.20.1070.10">
    <property type="entry name" value="Rhodopsin 7-helix transmembrane proteins"/>
    <property type="match status" value="1"/>
</dbReference>
<accession>A0AAN6RYT7</accession>
<evidence type="ECO:0000259" key="6">
    <source>
        <dbReference type="PROSITE" id="PS50261"/>
    </source>
</evidence>
<evidence type="ECO:0000256" key="1">
    <source>
        <dbReference type="ARBA" id="ARBA00004141"/>
    </source>
</evidence>
<dbReference type="Pfam" id="PF00002">
    <property type="entry name" value="7tm_2"/>
    <property type="match status" value="1"/>
</dbReference>
<gene>
    <name evidence="7" type="ORF">QBC46DRAFT_359205</name>
</gene>
<evidence type="ECO:0000256" key="5">
    <source>
        <dbReference type="SAM" id="Phobius"/>
    </source>
</evidence>
<comment type="subcellular location">
    <subcellularLocation>
        <location evidence="1">Membrane</location>
        <topology evidence="1">Multi-pass membrane protein</topology>
    </subcellularLocation>
</comment>
<keyword evidence="3 5" id="KW-1133">Transmembrane helix</keyword>
<feature type="transmembrane region" description="Helical" evidence="5">
    <location>
        <begin position="60"/>
        <end position="80"/>
    </location>
</feature>
<dbReference type="EMBL" id="MU854017">
    <property type="protein sequence ID" value="KAK3934205.1"/>
    <property type="molecule type" value="Genomic_DNA"/>
</dbReference>
<organism evidence="7 8">
    <name type="scientific">Diplogelasinospora grovesii</name>
    <dbReference type="NCBI Taxonomy" id="303347"/>
    <lineage>
        <taxon>Eukaryota</taxon>
        <taxon>Fungi</taxon>
        <taxon>Dikarya</taxon>
        <taxon>Ascomycota</taxon>
        <taxon>Pezizomycotina</taxon>
        <taxon>Sordariomycetes</taxon>
        <taxon>Sordariomycetidae</taxon>
        <taxon>Sordariales</taxon>
        <taxon>Diplogelasinosporaceae</taxon>
        <taxon>Diplogelasinospora</taxon>
    </lineage>
</organism>
<dbReference type="GO" id="GO:0007189">
    <property type="term" value="P:adenylate cyclase-activating G protein-coupled receptor signaling pathway"/>
    <property type="evidence" value="ECO:0007669"/>
    <property type="project" value="TreeGrafter"/>
</dbReference>
<sequence length="502" mass="55229">MGLGISPGISGYMNLTSTQRDTIQHVERFGASLSLVGVFLIFITYGLFKRLRTVPNTFILFASIANVGASTACLIGYAGITAGDPSALCQIQALLLEMFMQSDPWWSFAMAVNVYMVFFLTANPNNFRQHLWVYSIICFGLPAVPAIICLVYAPNGKQIYGNATLWCWIGDDYNQLRIFLYYMPIWTCIMLSAVIYVAVGYHVFHQRNQLRNLTLSNQAKDISSSDIRDSAEKSLASRQRGYATVTTEVQVTAESSATSSHTRPPTPVPSIITPVTPTAQPLMTPLHPWTSHCEDVSGNTLCNPGSAGTGSTTAPFTTISSIASTHRVRTKEENKKPRVFCGGIRSVFRRFVTKLGNLDPIKLAYLRTSFVFAISVLVTWTPSSINRVYALINPNVTSYNLNLASAVVLPLQGVWNAVIYCATSWAVLTDEWDDLTQESELPGWCLTKRGSSSRRLRNGQRRMGKLRDTTSAIPGLGPGQSLEMFSNVNRGTVRVIRGGSLS</sequence>
<evidence type="ECO:0000256" key="3">
    <source>
        <dbReference type="ARBA" id="ARBA00022989"/>
    </source>
</evidence>
<name>A0AAN6RYT7_9PEZI</name>
<feature type="transmembrane region" description="Helical" evidence="5">
    <location>
        <begin position="364"/>
        <end position="383"/>
    </location>
</feature>
<dbReference type="PANTHER" id="PTHR23112">
    <property type="entry name" value="G PROTEIN-COUPLED RECEPTOR 157-RELATED"/>
    <property type="match status" value="1"/>
</dbReference>
<dbReference type="Proteomes" id="UP001303473">
    <property type="component" value="Unassembled WGS sequence"/>
</dbReference>
<feature type="transmembrane region" description="Helical" evidence="5">
    <location>
        <begin position="179"/>
        <end position="204"/>
    </location>
</feature>
<dbReference type="InterPro" id="IPR017981">
    <property type="entry name" value="GPCR_2-like_7TM"/>
</dbReference>
<dbReference type="PROSITE" id="PS50261">
    <property type="entry name" value="G_PROTEIN_RECEP_F2_4"/>
    <property type="match status" value="1"/>
</dbReference>
<dbReference type="InterPro" id="IPR000832">
    <property type="entry name" value="GPCR_2_secretin-like"/>
</dbReference>
<evidence type="ECO:0000313" key="8">
    <source>
        <dbReference type="Proteomes" id="UP001303473"/>
    </source>
</evidence>
<keyword evidence="7" id="KW-0675">Receptor</keyword>
<keyword evidence="8" id="KW-1185">Reference proteome</keyword>
<reference evidence="8" key="1">
    <citation type="journal article" date="2023" name="Mol. Phylogenet. Evol.">
        <title>Genome-scale phylogeny and comparative genomics of the fungal order Sordariales.</title>
        <authorList>
            <person name="Hensen N."/>
            <person name="Bonometti L."/>
            <person name="Westerberg I."/>
            <person name="Brannstrom I.O."/>
            <person name="Guillou S."/>
            <person name="Cros-Aarteil S."/>
            <person name="Calhoun S."/>
            <person name="Haridas S."/>
            <person name="Kuo A."/>
            <person name="Mondo S."/>
            <person name="Pangilinan J."/>
            <person name="Riley R."/>
            <person name="LaButti K."/>
            <person name="Andreopoulos B."/>
            <person name="Lipzen A."/>
            <person name="Chen C."/>
            <person name="Yan M."/>
            <person name="Daum C."/>
            <person name="Ng V."/>
            <person name="Clum A."/>
            <person name="Steindorff A."/>
            <person name="Ohm R.A."/>
            <person name="Martin F."/>
            <person name="Silar P."/>
            <person name="Natvig D.O."/>
            <person name="Lalanne C."/>
            <person name="Gautier V."/>
            <person name="Ament-Velasquez S.L."/>
            <person name="Kruys A."/>
            <person name="Hutchinson M.I."/>
            <person name="Powell A.J."/>
            <person name="Barry K."/>
            <person name="Miller A.N."/>
            <person name="Grigoriev I.V."/>
            <person name="Debuchy R."/>
            <person name="Gladieux P."/>
            <person name="Hiltunen Thoren M."/>
            <person name="Johannesson H."/>
        </authorList>
    </citation>
    <scope>NUCLEOTIDE SEQUENCE [LARGE SCALE GENOMIC DNA]</scope>
    <source>
        <strain evidence="8">CBS 340.73</strain>
    </source>
</reference>
<evidence type="ECO:0000256" key="2">
    <source>
        <dbReference type="ARBA" id="ARBA00022692"/>
    </source>
</evidence>
<dbReference type="PANTHER" id="PTHR23112:SF0">
    <property type="entry name" value="TRANSMEMBRANE PROTEIN 116"/>
    <property type="match status" value="1"/>
</dbReference>
<dbReference type="GO" id="GO:0005886">
    <property type="term" value="C:plasma membrane"/>
    <property type="evidence" value="ECO:0007669"/>
    <property type="project" value="TreeGrafter"/>
</dbReference>
<feature type="transmembrane region" description="Helical" evidence="5">
    <location>
        <begin position="131"/>
        <end position="153"/>
    </location>
</feature>
<dbReference type="GO" id="GO:0004930">
    <property type="term" value="F:G protein-coupled receptor activity"/>
    <property type="evidence" value="ECO:0007669"/>
    <property type="project" value="InterPro"/>
</dbReference>
<feature type="transmembrane region" description="Helical" evidence="5">
    <location>
        <begin position="403"/>
        <end position="428"/>
    </location>
</feature>
<protein>
    <submittedName>
        <fullName evidence="7">G-protein coupled receptor</fullName>
    </submittedName>
</protein>
<proteinExistence type="predicted"/>
<feature type="domain" description="G-protein coupled receptors family 2 profile 2" evidence="6">
    <location>
        <begin position="23"/>
        <end position="208"/>
    </location>
</feature>